<dbReference type="SUPFAM" id="SSF55811">
    <property type="entry name" value="Nudix"/>
    <property type="match status" value="1"/>
</dbReference>
<keyword evidence="3" id="KW-1185">Reference proteome</keyword>
<dbReference type="EMBL" id="AP027272">
    <property type="protein sequence ID" value="BDX05277.1"/>
    <property type="molecule type" value="Genomic_DNA"/>
</dbReference>
<feature type="domain" description="Nudix hydrolase" evidence="1">
    <location>
        <begin position="40"/>
        <end position="109"/>
    </location>
</feature>
<gene>
    <name evidence="2" type="ORF">MACH26_07980</name>
</gene>
<dbReference type="Pfam" id="PF00293">
    <property type="entry name" value="NUDIX"/>
    <property type="match status" value="1"/>
</dbReference>
<evidence type="ECO:0000313" key="2">
    <source>
        <dbReference type="EMBL" id="BDX05277.1"/>
    </source>
</evidence>
<dbReference type="KEGG" id="pmaw:MACH26_07980"/>
<dbReference type="AlphaFoldDB" id="A0AA48HMN5"/>
<dbReference type="InterPro" id="IPR015797">
    <property type="entry name" value="NUDIX_hydrolase-like_dom_sf"/>
</dbReference>
<evidence type="ECO:0000313" key="3">
    <source>
        <dbReference type="Proteomes" id="UP001333710"/>
    </source>
</evidence>
<sequence length="169" mass="18926">MKNYLILSLCGLLWACDTAKPADPICRINDQFLDDAKGNAGCFIRVNDKLVTLGNIKTGALDIPGGNAQEGELAQCTAHRETFQETGFNVEVGKLLGVAENGFRFYQCQLAEDVGEDIERFPVPGWSKHEVAFIKLTDPFDTLASEWRYPKRHIENLDMFNQTKPEDSQ</sequence>
<reference evidence="2" key="1">
    <citation type="submission" date="2023-01" db="EMBL/GenBank/DDBJ databases">
        <title>Complete genome sequence of Planctobacterium marinum strain Dej080120_11.</title>
        <authorList>
            <person name="Ueki S."/>
            <person name="Maruyama F."/>
        </authorList>
    </citation>
    <scope>NUCLEOTIDE SEQUENCE</scope>
    <source>
        <strain evidence="2">Dej080120_11</strain>
    </source>
</reference>
<dbReference type="Proteomes" id="UP001333710">
    <property type="component" value="Chromosome"/>
</dbReference>
<dbReference type="RefSeq" id="WP_338291246.1">
    <property type="nucleotide sequence ID" value="NZ_AP027272.1"/>
</dbReference>
<organism evidence="2 3">
    <name type="scientific">Planctobacterium marinum</name>
    <dbReference type="NCBI Taxonomy" id="1631968"/>
    <lineage>
        <taxon>Bacteria</taxon>
        <taxon>Pseudomonadati</taxon>
        <taxon>Pseudomonadota</taxon>
        <taxon>Gammaproteobacteria</taxon>
        <taxon>Alteromonadales</taxon>
        <taxon>Alteromonadaceae</taxon>
        <taxon>Planctobacterium</taxon>
    </lineage>
</organism>
<evidence type="ECO:0000259" key="1">
    <source>
        <dbReference type="Pfam" id="PF00293"/>
    </source>
</evidence>
<accession>A0AA48HMN5</accession>
<protein>
    <recommendedName>
        <fullName evidence="1">Nudix hydrolase domain-containing protein</fullName>
    </recommendedName>
</protein>
<dbReference type="InterPro" id="IPR000086">
    <property type="entry name" value="NUDIX_hydrolase_dom"/>
</dbReference>
<proteinExistence type="predicted"/>
<dbReference type="Gene3D" id="3.90.79.10">
    <property type="entry name" value="Nucleoside Triphosphate Pyrophosphohydrolase"/>
    <property type="match status" value="1"/>
</dbReference>
<dbReference type="GO" id="GO:0003824">
    <property type="term" value="F:catalytic activity"/>
    <property type="evidence" value="ECO:0007669"/>
    <property type="project" value="UniProtKB-ARBA"/>
</dbReference>
<dbReference type="CDD" id="cd02883">
    <property type="entry name" value="NUDIX_Hydrolase"/>
    <property type="match status" value="1"/>
</dbReference>
<name>A0AA48HMN5_9ALTE</name>